<dbReference type="PANTHER" id="PTHR38248">
    <property type="entry name" value="FUNK1 6"/>
    <property type="match status" value="1"/>
</dbReference>
<evidence type="ECO:0000259" key="2">
    <source>
        <dbReference type="Pfam" id="PF17667"/>
    </source>
</evidence>
<dbReference type="PANTHER" id="PTHR38248:SF2">
    <property type="entry name" value="FUNK1 11"/>
    <property type="match status" value="1"/>
</dbReference>
<evidence type="ECO:0000313" key="4">
    <source>
        <dbReference type="Proteomes" id="UP000283269"/>
    </source>
</evidence>
<gene>
    <name evidence="3" type="ORF">CVT25_012036</name>
</gene>
<accession>A0A409VWC7</accession>
<feature type="domain" description="Fungal-type protein kinase" evidence="2">
    <location>
        <begin position="175"/>
        <end position="561"/>
    </location>
</feature>
<dbReference type="Gene3D" id="1.10.510.10">
    <property type="entry name" value="Transferase(Phosphotransferase) domain 1"/>
    <property type="match status" value="1"/>
</dbReference>
<dbReference type="Pfam" id="PF17667">
    <property type="entry name" value="Pkinase_fungal"/>
    <property type="match status" value="1"/>
</dbReference>
<name>A0A409VWC7_PSICY</name>
<dbReference type="PROSITE" id="PS00109">
    <property type="entry name" value="PROTEIN_KINASE_TYR"/>
    <property type="match status" value="1"/>
</dbReference>
<evidence type="ECO:0000313" key="3">
    <source>
        <dbReference type="EMBL" id="PPQ70566.1"/>
    </source>
</evidence>
<dbReference type="SUPFAM" id="SSF56112">
    <property type="entry name" value="Protein kinase-like (PK-like)"/>
    <property type="match status" value="1"/>
</dbReference>
<keyword evidence="4" id="KW-1185">Reference proteome</keyword>
<dbReference type="InterPro" id="IPR011009">
    <property type="entry name" value="Kinase-like_dom_sf"/>
</dbReference>
<dbReference type="STRING" id="93625.A0A409VWC7"/>
<sequence>MATVDETTPRHFGANKLNFLMESRFGSSRETIKAELVNKITYDDPNVFRRLRIVDIPHDLVEKCAASLDTENAEDIALLKGVAATASNKLPDDLEEEEEANNDVAQSGNNGTEEERKMYAPIVRLFNHIAEFGGTPGLRQVEHTKSMLKADEPHTFGFSSVSPDITISQRGVNASTSKKWRHRDAFGEVKPSDKQGPKPLLPGTVQPIVTQCADYAQLFMSARPFMLFCTGVLIFGTKFCVGIFDRDGVTFSPIFDMFDDIKTLICVVRSLTCQLSIQELGFDPTVRVLDDQETMELTGQRDTYPSAVVRCAHRDWCTIGFPNWISLSILGRGTNVWHVREYVLDNDQHPCLQGDLMIMKTAWRSSARTPESDIYRSIDNPYPAGLAKFECGSDVEFPSSRFPVTVLNLRGKAKLPNDSSTSPVTPVLHRLVLRTVGRPMWEYKSEMDLLTGFRDAVQAHMELYDKGILHRDISPGNVLLTEIPNGGFITDVEFAHIQKSTMQNFESTVTINRGTGVSANGIAQGTAQFMARAILEANDANLPIVHEAAHDVESFIWVLSYSVMRNLLIRASEEPSKEFQDSCNSLREIYQEAFCKAANMKIATQRQSRSAALAFPGRHKVHKIIESFMSNILVSLFKEFQALIHRSADIFNPVPLTHHDLLSVVNKAIASLQ</sequence>
<protein>
    <recommendedName>
        <fullName evidence="2">Fungal-type protein kinase domain-containing protein</fullName>
    </recommendedName>
</protein>
<reference evidence="3 4" key="1">
    <citation type="journal article" date="2018" name="Evol. Lett.">
        <title>Horizontal gene cluster transfer increased hallucinogenic mushroom diversity.</title>
        <authorList>
            <person name="Reynolds H.T."/>
            <person name="Vijayakumar V."/>
            <person name="Gluck-Thaler E."/>
            <person name="Korotkin H.B."/>
            <person name="Matheny P.B."/>
            <person name="Slot J.C."/>
        </authorList>
    </citation>
    <scope>NUCLEOTIDE SEQUENCE [LARGE SCALE GENOMIC DNA]</scope>
    <source>
        <strain evidence="3 4">2631</strain>
    </source>
</reference>
<dbReference type="EMBL" id="NHYD01003898">
    <property type="protein sequence ID" value="PPQ70566.1"/>
    <property type="molecule type" value="Genomic_DNA"/>
</dbReference>
<proteinExistence type="predicted"/>
<dbReference type="InterPro" id="IPR040976">
    <property type="entry name" value="Pkinase_fungal"/>
</dbReference>
<dbReference type="InParanoid" id="A0A409VWC7"/>
<dbReference type="AlphaFoldDB" id="A0A409VWC7"/>
<dbReference type="OrthoDB" id="3271139at2759"/>
<feature type="region of interest" description="Disordered" evidence="1">
    <location>
        <begin position="93"/>
        <end position="115"/>
    </location>
</feature>
<dbReference type="GO" id="GO:0004672">
    <property type="term" value="F:protein kinase activity"/>
    <property type="evidence" value="ECO:0007669"/>
    <property type="project" value="InterPro"/>
</dbReference>
<dbReference type="Proteomes" id="UP000283269">
    <property type="component" value="Unassembled WGS sequence"/>
</dbReference>
<dbReference type="InterPro" id="IPR008266">
    <property type="entry name" value="Tyr_kinase_AS"/>
</dbReference>
<evidence type="ECO:0000256" key="1">
    <source>
        <dbReference type="SAM" id="MobiDB-lite"/>
    </source>
</evidence>
<organism evidence="3 4">
    <name type="scientific">Psilocybe cyanescens</name>
    <dbReference type="NCBI Taxonomy" id="93625"/>
    <lineage>
        <taxon>Eukaryota</taxon>
        <taxon>Fungi</taxon>
        <taxon>Dikarya</taxon>
        <taxon>Basidiomycota</taxon>
        <taxon>Agaricomycotina</taxon>
        <taxon>Agaricomycetes</taxon>
        <taxon>Agaricomycetidae</taxon>
        <taxon>Agaricales</taxon>
        <taxon>Agaricineae</taxon>
        <taxon>Strophariaceae</taxon>
        <taxon>Psilocybe</taxon>
    </lineage>
</organism>
<comment type="caution">
    <text evidence="3">The sequence shown here is derived from an EMBL/GenBank/DDBJ whole genome shotgun (WGS) entry which is preliminary data.</text>
</comment>